<dbReference type="Proteomes" id="UP000547643">
    <property type="component" value="Unassembled WGS sequence"/>
</dbReference>
<evidence type="ECO:0000313" key="2">
    <source>
        <dbReference type="EMBL" id="KGL39902.1"/>
    </source>
</evidence>
<evidence type="ECO:0000313" key="20">
    <source>
        <dbReference type="Proteomes" id="UP000532866"/>
    </source>
</evidence>
<dbReference type="GeneID" id="58718199"/>
<dbReference type="Proteomes" id="UP000529446">
    <property type="component" value="Unassembled WGS sequence"/>
</dbReference>
<evidence type="ECO:0000313" key="12">
    <source>
        <dbReference type="EMBL" id="MBC2166423.1"/>
    </source>
</evidence>
<evidence type="ECO:0000313" key="28">
    <source>
        <dbReference type="Proteomes" id="UP000553016"/>
    </source>
</evidence>
<dbReference type="EMBL" id="JAASWV010000014">
    <property type="protein sequence ID" value="MBC2311356.1"/>
    <property type="molecule type" value="Genomic_DNA"/>
</dbReference>
<name>A0A099W4G6_9LIST</name>
<dbReference type="InterPro" id="IPR012861">
    <property type="entry name" value="DUF1634"/>
</dbReference>
<dbReference type="Proteomes" id="UP000591929">
    <property type="component" value="Unassembled WGS sequence"/>
</dbReference>
<feature type="transmembrane region" description="Helical" evidence="1">
    <location>
        <begin position="21"/>
        <end position="43"/>
    </location>
</feature>
<evidence type="ECO:0000313" key="23">
    <source>
        <dbReference type="Proteomes" id="UP000541735"/>
    </source>
</evidence>
<gene>
    <name evidence="2" type="ORF">EP57_12650</name>
    <name evidence="3" type="ORF">HB759_15535</name>
    <name evidence="4" type="ORF">HB847_08755</name>
    <name evidence="6" type="ORF">HB907_10705</name>
    <name evidence="16" type="ORF">HBP98_02360</name>
    <name evidence="7" type="ORF">HCA46_14920</name>
    <name evidence="8" type="ORF">HCA52_05650</name>
    <name evidence="9" type="ORF">HCA55_16200</name>
    <name evidence="10" type="ORF">HCA78_04695</name>
    <name evidence="11" type="ORF">HCB06_02195</name>
    <name evidence="12" type="ORF">HCB26_07550</name>
    <name evidence="13" type="ORF">HCB27_05230</name>
    <name evidence="14" type="ORF">HCB35_06250</name>
    <name evidence="5" type="ORF">HCI99_10800</name>
    <name evidence="15" type="ORF">HCJ81_10685</name>
</gene>
<evidence type="ECO:0000313" key="18">
    <source>
        <dbReference type="Proteomes" id="UP000519573"/>
    </source>
</evidence>
<evidence type="ECO:0000313" key="19">
    <source>
        <dbReference type="Proteomes" id="UP000529446"/>
    </source>
</evidence>
<dbReference type="Proteomes" id="UP000565628">
    <property type="component" value="Unassembled WGS sequence"/>
</dbReference>
<evidence type="ECO:0000313" key="21">
    <source>
        <dbReference type="Proteomes" id="UP000533953"/>
    </source>
</evidence>
<dbReference type="EMBL" id="JAARZA010000002">
    <property type="protein sequence ID" value="MBC2240070.1"/>
    <property type="molecule type" value="Genomic_DNA"/>
</dbReference>
<dbReference type="OrthoDB" id="1682804at2"/>
<dbReference type="EMBL" id="JAARXI010000001">
    <property type="protein sequence ID" value="MBC2115420.1"/>
    <property type="molecule type" value="Genomic_DNA"/>
</dbReference>
<dbReference type="Proteomes" id="UP000532866">
    <property type="component" value="Unassembled WGS sequence"/>
</dbReference>
<evidence type="ECO:0000313" key="31">
    <source>
        <dbReference type="Proteomes" id="UP000591929"/>
    </source>
</evidence>
<dbReference type="EMBL" id="JAASTX010000013">
    <property type="protein sequence ID" value="MBC1492327.1"/>
    <property type="molecule type" value="Genomic_DNA"/>
</dbReference>
<feature type="transmembrane region" description="Helical" evidence="1">
    <location>
        <begin position="102"/>
        <end position="122"/>
    </location>
</feature>
<evidence type="ECO:0000313" key="22">
    <source>
        <dbReference type="Proteomes" id="UP000539064"/>
    </source>
</evidence>
<evidence type="ECO:0000313" key="3">
    <source>
        <dbReference type="EMBL" id="MBC1333357.1"/>
    </source>
</evidence>
<evidence type="ECO:0000313" key="8">
    <source>
        <dbReference type="EMBL" id="MBC1792895.1"/>
    </source>
</evidence>
<dbReference type="EMBL" id="JAARYH010000003">
    <property type="protein sequence ID" value="MBC2166423.1"/>
    <property type="molecule type" value="Genomic_DNA"/>
</dbReference>
<accession>A0A099W4G6</accession>
<keyword evidence="1" id="KW-0472">Membrane</keyword>
<evidence type="ECO:0000313" key="25">
    <source>
        <dbReference type="Proteomes" id="UP000546806"/>
    </source>
</evidence>
<evidence type="ECO:0000313" key="5">
    <source>
        <dbReference type="EMBL" id="MBC1492327.1"/>
    </source>
</evidence>
<evidence type="ECO:0000313" key="24">
    <source>
        <dbReference type="Proteomes" id="UP000546244"/>
    </source>
</evidence>
<evidence type="ECO:0000313" key="17">
    <source>
        <dbReference type="Proteomes" id="UP000029844"/>
    </source>
</evidence>
<reference evidence="18 19" key="2">
    <citation type="submission" date="2020-03" db="EMBL/GenBank/DDBJ databases">
        <title>Soil Listeria distribution.</title>
        <authorList>
            <person name="Liao J."/>
            <person name="Wiedmann M."/>
        </authorList>
    </citation>
    <scope>NUCLEOTIDE SEQUENCE [LARGE SCALE GENOMIC DNA]</scope>
    <source>
        <strain evidence="15 29">FSL L7-0039</strain>
        <strain evidence="14 28">FSL L7-0149</strain>
        <strain evidence="12 18">FSL L7-0245</strain>
        <strain evidence="13 23">FSL L7-0259</strain>
        <strain evidence="11 19">FSL L7-0360</strain>
        <strain evidence="10 25">FSL L7-0435</strain>
        <strain evidence="8 22">FSL L7-0978</strain>
        <strain evidence="9 27">FSL L7-0990</strain>
        <strain evidence="7 26">FSL L7-1017</strain>
        <strain evidence="6 30">FSL L7-1427</strain>
        <strain evidence="5 21">FSL L7-1547</strain>
        <strain evidence="4 31">FSL L7-1681</strain>
        <strain evidence="3 20">FSL L7-1833</strain>
        <strain evidence="16 24">FSL L7-1850</strain>
    </source>
</reference>
<dbReference type="Proteomes" id="UP000546244">
    <property type="component" value="Unassembled WGS sequence"/>
</dbReference>
<dbReference type="EMBL" id="JAARUV010000006">
    <property type="protein sequence ID" value="MBC1780137.1"/>
    <property type="molecule type" value="Genomic_DNA"/>
</dbReference>
<dbReference type="EMBL" id="JAARVD010000010">
    <property type="protein sequence ID" value="MBC1798280.1"/>
    <property type="molecule type" value="Genomic_DNA"/>
</dbReference>
<evidence type="ECO:0000313" key="29">
    <source>
        <dbReference type="Proteomes" id="UP000565628"/>
    </source>
</evidence>
<dbReference type="RefSeq" id="WP_036087156.1">
    <property type="nucleotide sequence ID" value="NZ_CBCSHQ010000013.1"/>
</dbReference>
<sequence>MVDNKSTTDEEMHRVEAIVSTLLRIGVLLSAAIILIGLLLLMFTGTSGYPGTTYPTTLTAIFDGIAQFKPYAIVMFGLFCLILTPVLRVLVSFVTFLKEKDYLYVAITAIVLIILTISFLIGTTG</sequence>
<dbReference type="EMBL" id="JAAROL010000009">
    <property type="protein sequence ID" value="MBC1333357.1"/>
    <property type="molecule type" value="Genomic_DNA"/>
</dbReference>
<feature type="transmembrane region" description="Helical" evidence="1">
    <location>
        <begin position="71"/>
        <end position="90"/>
    </location>
</feature>
<dbReference type="Proteomes" id="UP000539064">
    <property type="component" value="Unassembled WGS sequence"/>
</dbReference>
<dbReference type="eggNOG" id="COG4272">
    <property type="taxonomic scope" value="Bacteria"/>
</dbReference>
<evidence type="ECO:0000313" key="4">
    <source>
        <dbReference type="EMBL" id="MBC1372464.1"/>
    </source>
</evidence>
<dbReference type="Proteomes" id="UP000541735">
    <property type="component" value="Unassembled WGS sequence"/>
</dbReference>
<reference evidence="2 17" key="1">
    <citation type="submission" date="2014-05" db="EMBL/GenBank/DDBJ databases">
        <title>Novel Listeriaceae from food processing environments.</title>
        <authorList>
            <person name="den Bakker H.C."/>
        </authorList>
    </citation>
    <scope>NUCLEOTIDE SEQUENCE [LARGE SCALE GENOMIC DNA]</scope>
    <source>
        <strain evidence="2 17">FSL A5-0281</strain>
    </source>
</reference>
<organism evidence="2 17">
    <name type="scientific">Listeria booriae</name>
    <dbReference type="NCBI Taxonomy" id="1552123"/>
    <lineage>
        <taxon>Bacteria</taxon>
        <taxon>Bacillati</taxon>
        <taxon>Bacillota</taxon>
        <taxon>Bacilli</taxon>
        <taxon>Bacillales</taxon>
        <taxon>Listeriaceae</taxon>
        <taxon>Listeria</taxon>
    </lineage>
</organism>
<keyword evidence="1" id="KW-1133">Transmembrane helix</keyword>
<evidence type="ECO:0000313" key="13">
    <source>
        <dbReference type="EMBL" id="MBC2176005.1"/>
    </source>
</evidence>
<evidence type="ECO:0000256" key="1">
    <source>
        <dbReference type="SAM" id="Phobius"/>
    </source>
</evidence>
<dbReference type="EMBL" id="JNFA01000025">
    <property type="protein sequence ID" value="KGL39902.1"/>
    <property type="molecule type" value="Genomic_DNA"/>
</dbReference>
<dbReference type="EMBL" id="JAARRU010000003">
    <property type="protein sequence ID" value="MBC1565880.1"/>
    <property type="molecule type" value="Genomic_DNA"/>
</dbReference>
<dbReference type="Proteomes" id="UP000029844">
    <property type="component" value="Unassembled WGS sequence"/>
</dbReference>
<dbReference type="STRING" id="1552123.EP57_12650"/>
<evidence type="ECO:0000313" key="30">
    <source>
        <dbReference type="Proteomes" id="UP000586951"/>
    </source>
</evidence>
<dbReference type="AlphaFoldDB" id="A0A099W4G6"/>
<dbReference type="EMBL" id="JAARWW010000002">
    <property type="protein sequence ID" value="MBC2003059.1"/>
    <property type="molecule type" value="Genomic_DNA"/>
</dbReference>
<evidence type="ECO:0000313" key="9">
    <source>
        <dbReference type="EMBL" id="MBC1798280.1"/>
    </source>
</evidence>
<dbReference type="Proteomes" id="UP000519573">
    <property type="component" value="Unassembled WGS sequence"/>
</dbReference>
<evidence type="ECO:0000313" key="6">
    <source>
        <dbReference type="EMBL" id="MBC1565880.1"/>
    </source>
</evidence>
<evidence type="ECO:0000313" key="26">
    <source>
        <dbReference type="Proteomes" id="UP000547643"/>
    </source>
</evidence>
<evidence type="ECO:0000313" key="11">
    <source>
        <dbReference type="EMBL" id="MBC2115420.1"/>
    </source>
</evidence>
<evidence type="ECO:0000313" key="16">
    <source>
        <dbReference type="EMBL" id="MBC2370840.1"/>
    </source>
</evidence>
<protein>
    <submittedName>
        <fullName evidence="3">DUF1634 domain-containing protein</fullName>
    </submittedName>
    <submittedName>
        <fullName evidence="2">Membrane protein</fullName>
    </submittedName>
</protein>
<keyword evidence="1" id="KW-0812">Transmembrane</keyword>
<evidence type="ECO:0000313" key="14">
    <source>
        <dbReference type="EMBL" id="MBC2240070.1"/>
    </source>
</evidence>
<dbReference type="EMBL" id="JAARVG010000004">
    <property type="protein sequence ID" value="MBC1792895.1"/>
    <property type="molecule type" value="Genomic_DNA"/>
</dbReference>
<dbReference type="EMBL" id="JAARYD010000002">
    <property type="protein sequence ID" value="MBC2176005.1"/>
    <property type="molecule type" value="Genomic_DNA"/>
</dbReference>
<evidence type="ECO:0000313" key="15">
    <source>
        <dbReference type="EMBL" id="MBC2311356.1"/>
    </source>
</evidence>
<dbReference type="Proteomes" id="UP000586951">
    <property type="component" value="Unassembled WGS sequence"/>
</dbReference>
<evidence type="ECO:0000313" key="7">
    <source>
        <dbReference type="EMBL" id="MBC1780137.1"/>
    </source>
</evidence>
<dbReference type="Proteomes" id="UP000553016">
    <property type="component" value="Unassembled WGS sequence"/>
</dbReference>
<comment type="caution">
    <text evidence="2">The sequence shown here is derived from an EMBL/GenBank/DDBJ whole genome shotgun (WGS) entry which is preliminary data.</text>
</comment>
<keyword evidence="17" id="KW-1185">Reference proteome</keyword>
<dbReference type="EMBL" id="JAARPL010000005">
    <property type="protein sequence ID" value="MBC1372464.1"/>
    <property type="molecule type" value="Genomic_DNA"/>
</dbReference>
<dbReference type="Proteomes" id="UP000548082">
    <property type="component" value="Unassembled WGS sequence"/>
</dbReference>
<dbReference type="Proteomes" id="UP000546806">
    <property type="component" value="Unassembled WGS sequence"/>
</dbReference>
<dbReference type="Pfam" id="PF07843">
    <property type="entry name" value="DUF1634"/>
    <property type="match status" value="1"/>
</dbReference>
<evidence type="ECO:0000313" key="27">
    <source>
        <dbReference type="Proteomes" id="UP000548082"/>
    </source>
</evidence>
<dbReference type="EMBL" id="JAARMV010000001">
    <property type="protein sequence ID" value="MBC2370840.1"/>
    <property type="molecule type" value="Genomic_DNA"/>
</dbReference>
<proteinExistence type="predicted"/>
<dbReference type="Proteomes" id="UP000533953">
    <property type="component" value="Unassembled WGS sequence"/>
</dbReference>
<evidence type="ECO:0000313" key="10">
    <source>
        <dbReference type="EMBL" id="MBC2003059.1"/>
    </source>
</evidence>